<evidence type="ECO:0000313" key="2">
    <source>
        <dbReference type="Proteomes" id="UP000789359"/>
    </source>
</evidence>
<dbReference type="PANTHER" id="PTHR37166:SF1">
    <property type="entry name" value="PROTEIN FLAG"/>
    <property type="match status" value="1"/>
</dbReference>
<dbReference type="SUPFAM" id="SSF160214">
    <property type="entry name" value="FlaG-like"/>
    <property type="match status" value="1"/>
</dbReference>
<accession>A0ABM8Q2H1</accession>
<dbReference type="Proteomes" id="UP000789359">
    <property type="component" value="Unassembled WGS sequence"/>
</dbReference>
<protein>
    <recommendedName>
        <fullName evidence="3">Flagellar biosynthesis protein FlaG</fullName>
    </recommendedName>
</protein>
<dbReference type="InterPro" id="IPR035924">
    <property type="entry name" value="FlaG-like_sf"/>
</dbReference>
<dbReference type="EMBL" id="CAJHOE010000001">
    <property type="protein sequence ID" value="CAD7287016.1"/>
    <property type="molecule type" value="Genomic_DNA"/>
</dbReference>
<name>A0ABM8Q2H1_9BACT</name>
<dbReference type="RefSeq" id="WP_230056425.1">
    <property type="nucleotide sequence ID" value="NZ_CAJHOE010000001.1"/>
</dbReference>
<keyword evidence="2" id="KW-1185">Reference proteome</keyword>
<comment type="caution">
    <text evidence="1">The sequence shown here is derived from an EMBL/GenBank/DDBJ whole genome shotgun (WGS) entry which is preliminary data.</text>
</comment>
<proteinExistence type="predicted"/>
<organism evidence="1 2">
    <name type="scientific">Campylobacter suis</name>
    <dbReference type="NCBI Taxonomy" id="2790657"/>
    <lineage>
        <taxon>Bacteria</taxon>
        <taxon>Pseudomonadati</taxon>
        <taxon>Campylobacterota</taxon>
        <taxon>Epsilonproteobacteria</taxon>
        <taxon>Campylobacterales</taxon>
        <taxon>Campylobacteraceae</taxon>
        <taxon>Campylobacter</taxon>
    </lineage>
</organism>
<dbReference type="InterPro" id="IPR005186">
    <property type="entry name" value="FlaG"/>
</dbReference>
<evidence type="ECO:0008006" key="3">
    <source>
        <dbReference type="Google" id="ProtNLM"/>
    </source>
</evidence>
<reference evidence="1 2" key="1">
    <citation type="submission" date="2020-11" db="EMBL/GenBank/DDBJ databases">
        <authorList>
            <person name="Peeters C."/>
        </authorList>
    </citation>
    <scope>NUCLEOTIDE SEQUENCE [LARGE SCALE GENOMIC DNA]</scope>
    <source>
        <strain evidence="1 2">LMG 8286</strain>
    </source>
</reference>
<gene>
    <name evidence="1" type="ORF">LMG8286_00654</name>
</gene>
<evidence type="ECO:0000313" key="1">
    <source>
        <dbReference type="EMBL" id="CAD7287016.1"/>
    </source>
</evidence>
<dbReference type="PANTHER" id="PTHR37166">
    <property type="entry name" value="PROTEIN FLAG"/>
    <property type="match status" value="1"/>
</dbReference>
<sequence>MEISSNSILSQPVVDTAAFNSHTREVERARASAKVEVDEFSGLSQEEAKLKLEDMTEKLNFQMEQLDTNIRFSFNMSDKVMVVQVREANTGDIIRELPTKEALRISKYFKESIGMLFDKES</sequence>
<dbReference type="Gene3D" id="3.30.160.170">
    <property type="entry name" value="FlaG-like"/>
    <property type="match status" value="1"/>
</dbReference>
<dbReference type="Pfam" id="PF03646">
    <property type="entry name" value="FlaG"/>
    <property type="match status" value="1"/>
</dbReference>